<keyword evidence="2" id="KW-1185">Reference proteome</keyword>
<evidence type="ECO:0000313" key="2">
    <source>
        <dbReference type="Proteomes" id="UP000009226"/>
    </source>
</evidence>
<dbReference type="RefSeq" id="WP_013809676.1">
    <property type="nucleotide sequence ID" value="NC_015565.1"/>
</dbReference>
<organism evidence="1 2">
    <name type="scientific">Desulfotomaculum nigrificans (strain DSM 14880 / VKM B-2319 / CO-1-SRB)</name>
    <name type="common">Desulfotomaculum carboxydivorans</name>
    <dbReference type="NCBI Taxonomy" id="868595"/>
    <lineage>
        <taxon>Bacteria</taxon>
        <taxon>Bacillati</taxon>
        <taxon>Bacillota</taxon>
        <taxon>Clostridia</taxon>
        <taxon>Eubacteriales</taxon>
        <taxon>Desulfotomaculaceae</taxon>
        <taxon>Desulfotomaculum</taxon>
    </lineage>
</organism>
<dbReference type="KEGG" id="dca:Desca_0529"/>
<dbReference type="HOGENOM" id="CLU_2272874_0_0_9"/>
<sequence length="110" mass="12552">MDKRWDIIEEIFELTGEHAANCLAQPLSGSVRIKGKFIRGENGRLRPVLVKTTYLPVYNTPDPEAETNPWSIVTPSASTTANSGPLVKQHHKQHKWYSALFSRFQEFITR</sequence>
<name>F6B7P9_DESCC</name>
<protein>
    <submittedName>
        <fullName evidence="1">Uncharacterized protein</fullName>
    </submittedName>
</protein>
<accession>F6B7P9</accession>
<dbReference type="Proteomes" id="UP000009226">
    <property type="component" value="Chromosome"/>
</dbReference>
<dbReference type="STRING" id="868595.Desca_0529"/>
<dbReference type="EMBL" id="CP002736">
    <property type="protein sequence ID" value="AEF93421.1"/>
    <property type="molecule type" value="Genomic_DNA"/>
</dbReference>
<proteinExistence type="predicted"/>
<reference evidence="1 2" key="1">
    <citation type="submission" date="2011-05" db="EMBL/GenBank/DDBJ databases">
        <title>Complete sequence of Desulfotomaculum carboxydivorans CO-1-SRB.</title>
        <authorList>
            <consortium name="US DOE Joint Genome Institute"/>
            <person name="Lucas S."/>
            <person name="Han J."/>
            <person name="Lapidus A."/>
            <person name="Cheng J.-F."/>
            <person name="Goodwin L."/>
            <person name="Pitluck S."/>
            <person name="Peters L."/>
            <person name="Mikhailova N."/>
            <person name="Lu M."/>
            <person name="Han C."/>
            <person name="Tapia R."/>
            <person name="Land M."/>
            <person name="Hauser L."/>
            <person name="Kyrpides N."/>
            <person name="Ivanova N."/>
            <person name="Pagani I."/>
            <person name="Stams A."/>
            <person name="Plugge C."/>
            <person name="Muyzer G."/>
            <person name="Kuever J."/>
            <person name="Parshina S."/>
            <person name="Ivanova A."/>
            <person name="Nazina T."/>
            <person name="Woyke T."/>
        </authorList>
    </citation>
    <scope>NUCLEOTIDE SEQUENCE [LARGE SCALE GENOMIC DNA]</scope>
    <source>
        <strain evidence="2">DSM 14880 / VKM B-2319 / CO-1-SRB</strain>
    </source>
</reference>
<evidence type="ECO:0000313" key="1">
    <source>
        <dbReference type="EMBL" id="AEF93421.1"/>
    </source>
</evidence>
<gene>
    <name evidence="1" type="ordered locus">Desca_0529</name>
</gene>
<dbReference type="AlphaFoldDB" id="F6B7P9"/>